<comment type="caution">
    <text evidence="8">The sequence shown here is derived from an EMBL/GenBank/DDBJ whole genome shotgun (WGS) entry which is preliminary data.</text>
</comment>
<dbReference type="SUPFAM" id="SSF53850">
    <property type="entry name" value="Periplasmic binding protein-like II"/>
    <property type="match status" value="1"/>
</dbReference>
<organism evidence="8">
    <name type="scientific">Staphylococcus aureus subsp. aureus MN8</name>
    <dbReference type="NCBI Taxonomy" id="548470"/>
    <lineage>
        <taxon>Bacteria</taxon>
        <taxon>Bacillati</taxon>
        <taxon>Bacillota</taxon>
        <taxon>Bacilli</taxon>
        <taxon>Bacillales</taxon>
        <taxon>Staphylococcaceae</taxon>
        <taxon>Staphylococcus</taxon>
    </lineage>
</organism>
<dbReference type="PANTHER" id="PTHR30429">
    <property type="entry name" value="D-METHIONINE-BINDING LIPOPROTEIN METQ"/>
    <property type="match status" value="1"/>
</dbReference>
<evidence type="ECO:0000256" key="6">
    <source>
        <dbReference type="PIRNR" id="PIRNR002854"/>
    </source>
</evidence>
<name>A0A0E1XB44_STAAU</name>
<comment type="similarity">
    <text evidence="6">Belongs to the nlpA lipoprotein family.</text>
</comment>
<evidence type="ECO:0000256" key="3">
    <source>
        <dbReference type="ARBA" id="ARBA00023136"/>
    </source>
</evidence>
<feature type="lipid moiety-binding region" description="S-diacylglycerol cysteine" evidence="7">
    <location>
        <position position="27"/>
    </location>
</feature>
<accession>A0A0E1XB44</accession>
<dbReference type="PANTHER" id="PTHR30429:SF3">
    <property type="entry name" value="LIPOPROTEIN"/>
    <property type="match status" value="1"/>
</dbReference>
<keyword evidence="5 6" id="KW-0449">Lipoprotein</keyword>
<keyword evidence="4" id="KW-0564">Palmitate</keyword>
<dbReference type="Pfam" id="PF03180">
    <property type="entry name" value="Lipoprotein_9"/>
    <property type="match status" value="1"/>
</dbReference>
<protein>
    <recommendedName>
        <fullName evidence="6">Lipoprotein</fullName>
    </recommendedName>
</protein>
<reference evidence="8" key="1">
    <citation type="submission" date="2010-05" db="EMBL/GenBank/DDBJ databases">
        <authorList>
            <person name="Muzny D."/>
            <person name="Qin X."/>
            <person name="Buhay C."/>
            <person name="Dugan-Rocha S."/>
            <person name="Ding Y."/>
            <person name="Chen G."/>
            <person name="Hawes A."/>
            <person name="Holder M."/>
            <person name="Jhangiani S."/>
            <person name="Johnson A."/>
            <person name="Khan Z."/>
            <person name="Li Z."/>
            <person name="Liu W."/>
            <person name="Liu X."/>
            <person name="Perez L."/>
            <person name="Shen H."/>
            <person name="Wang Q."/>
            <person name="Watt J."/>
            <person name="Xi L."/>
            <person name="Xin Y."/>
            <person name="Zhou J."/>
            <person name="Deng J."/>
            <person name="Jiang H."/>
            <person name="Liu Y."/>
            <person name="Qu J."/>
            <person name="Song X.-Z."/>
            <person name="Zhang L."/>
            <person name="Villasana D."/>
            <person name="Johnson A."/>
            <person name="Liu J."/>
            <person name="Liyanage D."/>
            <person name="Lorensuhewa L."/>
            <person name="Robinson T."/>
            <person name="Song A."/>
            <person name="Song B.-B."/>
            <person name="Dinh H."/>
            <person name="Thornton R."/>
            <person name="Coyle M."/>
            <person name="Francisco L."/>
            <person name="Jackson L."/>
            <person name="Javaid M."/>
            <person name="Korchina V."/>
            <person name="Kovar C."/>
            <person name="Mata R."/>
            <person name="Mathew T."/>
            <person name="Ngo R."/>
            <person name="Nguyen L."/>
            <person name="Nguyen N."/>
            <person name="Okwuonu G."/>
            <person name="Ongeri F."/>
            <person name="Pham C."/>
            <person name="Simmons D."/>
            <person name="Wilczek-Boney K."/>
            <person name="Hale W."/>
            <person name="Jakkamsetti A."/>
            <person name="Pham P."/>
            <person name="Ruth R."/>
            <person name="San Lucas F."/>
            <person name="Warren J."/>
            <person name="Zhang J."/>
            <person name="Zhao Z."/>
            <person name="Zhou C."/>
            <person name="Zhu D."/>
            <person name="Lee S."/>
            <person name="Bess C."/>
            <person name="Blankenburg K."/>
            <person name="Forbes L."/>
            <person name="Fu Q."/>
            <person name="Gubbala S."/>
            <person name="Hirani K."/>
            <person name="Jayaseelan J.C."/>
            <person name="Lara F."/>
            <person name="Munidasa M."/>
            <person name="Palculict T."/>
            <person name="Patil S."/>
            <person name="Pu L.-L."/>
            <person name="Saada N."/>
            <person name="Tang L."/>
            <person name="Weissenberger G."/>
            <person name="Zhu Y."/>
            <person name="Hemphill L."/>
            <person name="Shang Y."/>
            <person name="Youmans B."/>
            <person name="Ayvaz T."/>
            <person name="Ross M."/>
            <person name="Santibanez J."/>
            <person name="Aqrawi P."/>
            <person name="Gross S."/>
            <person name="Joshi V."/>
            <person name="Fowler G."/>
            <person name="Nazareth L."/>
            <person name="Reid J."/>
            <person name="Worley K."/>
            <person name="Petrosino J."/>
            <person name="Highlander S."/>
            <person name="Gibbs R."/>
        </authorList>
    </citation>
    <scope>NUCLEOTIDE SEQUENCE [LARGE SCALE GENOMIC DNA]</scope>
    <source>
        <strain evidence="8">MN8</strain>
    </source>
</reference>
<comment type="subcellular location">
    <subcellularLocation>
        <location evidence="1">Membrane</location>
        <topology evidence="1">Lipid-anchor</topology>
    </subcellularLocation>
</comment>
<sequence>MKILKGIDRMKRLIGLVIVALVLLAACGSNNDKKVTIGVASNDTKAWEKVKELAKKDDIDVEIKHFSDYNLPNKALNDGDIDMNAFQHFAFLDQYKKAHKGTKISALSTTVLAPLGVYSDKIKDVKKVKDGAKVVIPNDVSNQARALKLLEAAGLIKLKKDFGLAGTVKDITSNPKHLKITAVDAQQTARALSDVDIAVINNGVATKAGKDPKNDPIFLEKSDSDAVKPYINIVAVNDKDLDNKTYAKIVELYHSKEAQKALQEDVKDGEKPVNLSKDEIKAIETSLAK</sequence>
<keyword evidence="2" id="KW-0732">Signal</keyword>
<evidence type="ECO:0000256" key="7">
    <source>
        <dbReference type="PIRSR" id="PIRSR002854-1"/>
    </source>
</evidence>
<dbReference type="Proteomes" id="UP000003455">
    <property type="component" value="Chromosome"/>
</dbReference>
<evidence type="ECO:0000313" key="8">
    <source>
        <dbReference type="EMBL" id="EFH96018.1"/>
    </source>
</evidence>
<dbReference type="GO" id="GO:0016020">
    <property type="term" value="C:membrane"/>
    <property type="evidence" value="ECO:0007669"/>
    <property type="project" value="UniProtKB-SubCell"/>
</dbReference>
<dbReference type="CDD" id="cd13596">
    <property type="entry name" value="PBP2_lipoprotein_GmpC"/>
    <property type="match status" value="1"/>
</dbReference>
<dbReference type="AlphaFoldDB" id="A0A0E1XB44"/>
<evidence type="ECO:0000256" key="1">
    <source>
        <dbReference type="ARBA" id="ARBA00004635"/>
    </source>
</evidence>
<dbReference type="Gene3D" id="3.40.190.10">
    <property type="entry name" value="Periplasmic binding protein-like II"/>
    <property type="match status" value="2"/>
</dbReference>
<evidence type="ECO:0000256" key="4">
    <source>
        <dbReference type="ARBA" id="ARBA00023139"/>
    </source>
</evidence>
<gene>
    <name evidence="8" type="ORF">HMPREF0769_10020</name>
</gene>
<dbReference type="HOGENOM" id="CLU_067080_1_2_9"/>
<evidence type="ECO:0000256" key="2">
    <source>
        <dbReference type="ARBA" id="ARBA00022729"/>
    </source>
</evidence>
<keyword evidence="3" id="KW-0472">Membrane</keyword>
<evidence type="ECO:0000256" key="5">
    <source>
        <dbReference type="ARBA" id="ARBA00023288"/>
    </source>
</evidence>
<dbReference type="InterPro" id="IPR004872">
    <property type="entry name" value="Lipoprotein_NlpA"/>
</dbReference>
<dbReference type="EMBL" id="ACJA02000001">
    <property type="protein sequence ID" value="EFH96018.1"/>
    <property type="molecule type" value="Genomic_DNA"/>
</dbReference>
<proteinExistence type="inferred from homology"/>
<dbReference type="PROSITE" id="PS51257">
    <property type="entry name" value="PROKAR_LIPOPROTEIN"/>
    <property type="match status" value="1"/>
</dbReference>
<dbReference type="PIRSF" id="PIRSF002854">
    <property type="entry name" value="MetQ"/>
    <property type="match status" value="1"/>
</dbReference>